<feature type="short sequence motif" description="DGA/G" evidence="4">
    <location>
        <begin position="171"/>
        <end position="173"/>
    </location>
</feature>
<dbReference type="Proteomes" id="UP000295008">
    <property type="component" value="Unassembled WGS sequence"/>
</dbReference>
<dbReference type="GO" id="GO:0016787">
    <property type="term" value="F:hydrolase activity"/>
    <property type="evidence" value="ECO:0007669"/>
    <property type="project" value="UniProtKB-UniRule"/>
</dbReference>
<keyword evidence="1 4" id="KW-0378">Hydrolase</keyword>
<dbReference type="RefSeq" id="WP_132013887.1">
    <property type="nucleotide sequence ID" value="NZ_SLUN01000008.1"/>
</dbReference>
<dbReference type="PANTHER" id="PTHR14226">
    <property type="entry name" value="NEUROPATHY TARGET ESTERASE/SWISS CHEESE D.MELANOGASTER"/>
    <property type="match status" value="1"/>
</dbReference>
<feature type="active site" description="Proton acceptor" evidence="4">
    <location>
        <position position="171"/>
    </location>
</feature>
<dbReference type="AlphaFoldDB" id="A0A4R1RY63"/>
<feature type="domain" description="PNPLA" evidence="6">
    <location>
        <begin position="5"/>
        <end position="184"/>
    </location>
</feature>
<sequence>MTRALVLSGGGGKGAFEVGALQQLIHQQQLDFDLFCGTSVGAINAAFLAQGASWSEQAEGIQTLAAKWFTLSGSRDIYRRNRFGLLNLLFGGALFSPVGLKRLIHSLIRPEKLRTGKRLMIPAVALEDGELYYADSGKEADCLEMERFVLASASIPVYFPPVIIRGKHWVDGGTRDLTPLSVVVKEAPQEIVVITTYPINSDLEPIFPPFRQFNNTLAIVKRILDILNAEIGSNDLRVVNKVNQRMSMLPRPQNTRIILVAPKQPLPTGGLSFSPKLIREYFQHGQQAAVSPRVFR</sequence>
<evidence type="ECO:0000256" key="2">
    <source>
        <dbReference type="ARBA" id="ARBA00022963"/>
    </source>
</evidence>
<keyword evidence="8" id="KW-1185">Reference proteome</keyword>
<organism evidence="7 8">
    <name type="scientific">Hydrogenispora ethanolica</name>
    <dbReference type="NCBI Taxonomy" id="1082276"/>
    <lineage>
        <taxon>Bacteria</taxon>
        <taxon>Bacillati</taxon>
        <taxon>Bacillota</taxon>
        <taxon>Hydrogenispora</taxon>
    </lineage>
</organism>
<dbReference type="PANTHER" id="PTHR14226:SF57">
    <property type="entry name" value="BLR7027 PROTEIN"/>
    <property type="match status" value="1"/>
</dbReference>
<feature type="short sequence motif" description="GXGXXG" evidence="4">
    <location>
        <begin position="9"/>
        <end position="14"/>
    </location>
</feature>
<dbReference type="EMBL" id="SLUN01000008">
    <property type="protein sequence ID" value="TCL70922.1"/>
    <property type="molecule type" value="Genomic_DNA"/>
</dbReference>
<comment type="caution">
    <text evidence="7">The sequence shown here is derived from an EMBL/GenBank/DDBJ whole genome shotgun (WGS) entry which is preliminary data.</text>
</comment>
<dbReference type="InterPro" id="IPR050301">
    <property type="entry name" value="NTE"/>
</dbReference>
<evidence type="ECO:0000313" key="8">
    <source>
        <dbReference type="Proteomes" id="UP000295008"/>
    </source>
</evidence>
<evidence type="ECO:0000259" key="6">
    <source>
        <dbReference type="PROSITE" id="PS51635"/>
    </source>
</evidence>
<evidence type="ECO:0000256" key="4">
    <source>
        <dbReference type="PROSITE-ProRule" id="PRU01161"/>
    </source>
</evidence>
<name>A0A4R1RY63_HYDET</name>
<feature type="active site" description="Nucleophile" evidence="4">
    <location>
        <position position="39"/>
    </location>
</feature>
<dbReference type="Gene3D" id="3.40.1090.10">
    <property type="entry name" value="Cytosolic phospholipase A2 catalytic domain"/>
    <property type="match status" value="2"/>
</dbReference>
<keyword evidence="5" id="KW-1133">Transmembrane helix</keyword>
<dbReference type="Pfam" id="PF01734">
    <property type="entry name" value="Patatin"/>
    <property type="match status" value="1"/>
</dbReference>
<keyword evidence="3 4" id="KW-0443">Lipid metabolism</keyword>
<dbReference type="GO" id="GO:0016042">
    <property type="term" value="P:lipid catabolic process"/>
    <property type="evidence" value="ECO:0007669"/>
    <property type="project" value="UniProtKB-UniRule"/>
</dbReference>
<proteinExistence type="predicted"/>
<keyword evidence="5" id="KW-0812">Transmembrane</keyword>
<feature type="transmembrane region" description="Helical" evidence="5">
    <location>
        <begin position="83"/>
        <end position="100"/>
    </location>
</feature>
<accession>A0A4R1RY63</accession>
<dbReference type="SUPFAM" id="SSF52151">
    <property type="entry name" value="FabD/lysophospholipase-like"/>
    <property type="match status" value="1"/>
</dbReference>
<evidence type="ECO:0000256" key="1">
    <source>
        <dbReference type="ARBA" id="ARBA00022801"/>
    </source>
</evidence>
<dbReference type="OrthoDB" id="9770965at2"/>
<keyword evidence="2 4" id="KW-0442">Lipid degradation</keyword>
<dbReference type="InterPro" id="IPR002641">
    <property type="entry name" value="PNPLA_dom"/>
</dbReference>
<evidence type="ECO:0000256" key="3">
    <source>
        <dbReference type="ARBA" id="ARBA00023098"/>
    </source>
</evidence>
<reference evidence="7 8" key="1">
    <citation type="submission" date="2019-03" db="EMBL/GenBank/DDBJ databases">
        <title>Genomic Encyclopedia of Type Strains, Phase IV (KMG-IV): sequencing the most valuable type-strain genomes for metagenomic binning, comparative biology and taxonomic classification.</title>
        <authorList>
            <person name="Goeker M."/>
        </authorList>
    </citation>
    <scope>NUCLEOTIDE SEQUENCE [LARGE SCALE GENOMIC DNA]</scope>
    <source>
        <strain evidence="7 8">LX-B</strain>
    </source>
</reference>
<evidence type="ECO:0000256" key="5">
    <source>
        <dbReference type="SAM" id="Phobius"/>
    </source>
</evidence>
<gene>
    <name evidence="7" type="ORF">EDC14_100867</name>
</gene>
<evidence type="ECO:0000313" key="7">
    <source>
        <dbReference type="EMBL" id="TCL70922.1"/>
    </source>
</evidence>
<dbReference type="InterPro" id="IPR016035">
    <property type="entry name" value="Acyl_Trfase/lysoPLipase"/>
</dbReference>
<feature type="short sequence motif" description="GXSXG" evidence="4">
    <location>
        <begin position="37"/>
        <end position="41"/>
    </location>
</feature>
<keyword evidence="5" id="KW-0472">Membrane</keyword>
<dbReference type="PROSITE" id="PS51635">
    <property type="entry name" value="PNPLA"/>
    <property type="match status" value="1"/>
</dbReference>
<protein>
    <submittedName>
        <fullName evidence="7">NTE family protein</fullName>
    </submittedName>
</protein>